<dbReference type="AlphaFoldDB" id="C4LCA4"/>
<feature type="transmembrane region" description="Helical" evidence="2">
    <location>
        <begin position="28"/>
        <end position="46"/>
    </location>
</feature>
<dbReference type="Proteomes" id="UP000009073">
    <property type="component" value="Chromosome"/>
</dbReference>
<protein>
    <submittedName>
        <fullName evidence="3">FxsA cytoplasmic membrane protein</fullName>
    </submittedName>
</protein>
<feature type="compositionally biased region" description="Basic and acidic residues" evidence="1">
    <location>
        <begin position="158"/>
        <end position="170"/>
    </location>
</feature>
<evidence type="ECO:0000313" key="4">
    <source>
        <dbReference type="Proteomes" id="UP000009073"/>
    </source>
</evidence>
<dbReference type="eggNOG" id="COG3030">
    <property type="taxonomic scope" value="Bacteria"/>
</dbReference>
<evidence type="ECO:0000313" key="3">
    <source>
        <dbReference type="EMBL" id="ACQ94408.1"/>
    </source>
</evidence>
<sequence>MAKIAFGFFLLFFLELWVIIKVGSVIGAFMVILLMILAAGYGVSLVRSQGLRTMMTMQQQLAQGIAPAATMLEGVALLFAGILFMFPGFLTDIVALFLLQPFVRHWLARKLTSSPRWQVYGVHTTVESEAQHVEPDSEEVFNEKIKPAPRQGTTIDGEYERKDKDDDTHQ</sequence>
<dbReference type="STRING" id="595494.Tola_2815"/>
<keyword evidence="2" id="KW-0472">Membrane</keyword>
<dbReference type="PANTHER" id="PTHR35335">
    <property type="entry name" value="UPF0716 PROTEIN FXSA"/>
    <property type="match status" value="1"/>
</dbReference>
<dbReference type="NCBIfam" id="NF008528">
    <property type="entry name" value="PRK11463.1-2"/>
    <property type="match status" value="1"/>
</dbReference>
<dbReference type="InterPro" id="IPR007313">
    <property type="entry name" value="FxsA"/>
</dbReference>
<dbReference type="KEGG" id="tau:Tola_2815"/>
<accession>C4LCA4</accession>
<dbReference type="GO" id="GO:0016020">
    <property type="term" value="C:membrane"/>
    <property type="evidence" value="ECO:0007669"/>
    <property type="project" value="InterPro"/>
</dbReference>
<keyword evidence="4" id="KW-1185">Reference proteome</keyword>
<keyword evidence="2" id="KW-1133">Transmembrane helix</keyword>
<feature type="compositionally biased region" description="Basic and acidic residues" evidence="1">
    <location>
        <begin position="130"/>
        <end position="146"/>
    </location>
</feature>
<dbReference type="PANTHER" id="PTHR35335:SF1">
    <property type="entry name" value="UPF0716 PROTEIN FXSA"/>
    <property type="match status" value="1"/>
</dbReference>
<gene>
    <name evidence="3" type="ordered locus">Tola_2815</name>
</gene>
<dbReference type="EMBL" id="CP001616">
    <property type="protein sequence ID" value="ACQ94408.1"/>
    <property type="molecule type" value="Genomic_DNA"/>
</dbReference>
<feature type="region of interest" description="Disordered" evidence="1">
    <location>
        <begin position="130"/>
        <end position="170"/>
    </location>
</feature>
<organism evidence="3 4">
    <name type="scientific">Tolumonas auensis (strain DSM 9187 / NBRC 110442 / TA 4)</name>
    <dbReference type="NCBI Taxonomy" id="595494"/>
    <lineage>
        <taxon>Bacteria</taxon>
        <taxon>Pseudomonadati</taxon>
        <taxon>Pseudomonadota</taxon>
        <taxon>Gammaproteobacteria</taxon>
        <taxon>Aeromonadales</taxon>
        <taxon>Aeromonadaceae</taxon>
        <taxon>Tolumonas</taxon>
    </lineage>
</organism>
<dbReference type="HOGENOM" id="CLU_085083_0_2_6"/>
<evidence type="ECO:0000256" key="1">
    <source>
        <dbReference type="SAM" id="MobiDB-lite"/>
    </source>
</evidence>
<proteinExistence type="predicted"/>
<dbReference type="Pfam" id="PF04186">
    <property type="entry name" value="FxsA"/>
    <property type="match status" value="1"/>
</dbReference>
<reference evidence="4" key="1">
    <citation type="submission" date="2009-05" db="EMBL/GenBank/DDBJ databases">
        <title>Complete sequence of Tolumonas auensis DSM 9187.</title>
        <authorList>
            <consortium name="US DOE Joint Genome Institute"/>
            <person name="Lucas S."/>
            <person name="Copeland A."/>
            <person name="Lapidus A."/>
            <person name="Glavina del Rio T."/>
            <person name="Tice H."/>
            <person name="Bruce D."/>
            <person name="Goodwin L."/>
            <person name="Pitluck S."/>
            <person name="Chertkov O."/>
            <person name="Brettin T."/>
            <person name="Detter J.C."/>
            <person name="Han C."/>
            <person name="Larimer F."/>
            <person name="Land M."/>
            <person name="Hauser L."/>
            <person name="Kyrpides N."/>
            <person name="Mikhailova N."/>
            <person name="Spring S."/>
            <person name="Beller H."/>
        </authorList>
    </citation>
    <scope>NUCLEOTIDE SEQUENCE [LARGE SCALE GENOMIC DNA]</scope>
    <source>
        <strain evidence="4">DSM 9187 / TA4</strain>
    </source>
</reference>
<dbReference type="RefSeq" id="WP_015879857.1">
    <property type="nucleotide sequence ID" value="NC_012691.1"/>
</dbReference>
<keyword evidence="2" id="KW-0812">Transmembrane</keyword>
<reference evidence="3 4" key="2">
    <citation type="journal article" date="2011" name="Stand. Genomic Sci.">
        <title>Complete genome sequence of Tolumonas auensis type strain (TA 4).</title>
        <authorList>
            <person name="Chertkov O."/>
            <person name="Copeland A."/>
            <person name="Lucas S."/>
            <person name="Lapidus A."/>
            <person name="Berry K.W."/>
            <person name="Detter J.C."/>
            <person name="Del Rio T.G."/>
            <person name="Hammon N."/>
            <person name="Dalin E."/>
            <person name="Tice H."/>
            <person name="Pitluck S."/>
            <person name="Richardson P."/>
            <person name="Bruce D."/>
            <person name="Goodwin L."/>
            <person name="Han C."/>
            <person name="Tapia R."/>
            <person name="Saunders E."/>
            <person name="Schmutz J."/>
            <person name="Brettin T."/>
            <person name="Larimer F."/>
            <person name="Land M."/>
            <person name="Hauser L."/>
            <person name="Spring S."/>
            <person name="Rohde M."/>
            <person name="Kyrpides N.C."/>
            <person name="Ivanova N."/>
            <person name="Goker M."/>
            <person name="Beller H.R."/>
            <person name="Klenk H.P."/>
            <person name="Woyke T."/>
        </authorList>
    </citation>
    <scope>NUCLEOTIDE SEQUENCE [LARGE SCALE GENOMIC DNA]</scope>
    <source>
        <strain evidence="4">DSM 9187 / TA4</strain>
    </source>
</reference>
<name>C4LCA4_TOLAT</name>
<evidence type="ECO:0000256" key="2">
    <source>
        <dbReference type="SAM" id="Phobius"/>
    </source>
</evidence>